<gene>
    <name evidence="11" type="ORF">EDC14_103144</name>
</gene>
<evidence type="ECO:0000256" key="3">
    <source>
        <dbReference type="ARBA" id="ARBA00022553"/>
    </source>
</evidence>
<comment type="caution">
    <text evidence="11">The sequence shown here is derived from an EMBL/GenBank/DDBJ whole genome shotgun (WGS) entry which is preliminary data.</text>
</comment>
<dbReference type="SMART" id="SM00342">
    <property type="entry name" value="HTH_ARAC"/>
    <property type="match status" value="1"/>
</dbReference>
<reference evidence="11 12" key="1">
    <citation type="submission" date="2019-03" db="EMBL/GenBank/DDBJ databases">
        <title>Genomic Encyclopedia of Type Strains, Phase IV (KMG-IV): sequencing the most valuable type-strain genomes for metagenomic binning, comparative biology and taxonomic classification.</title>
        <authorList>
            <person name="Goeker M."/>
        </authorList>
    </citation>
    <scope>NUCLEOTIDE SEQUENCE [LARGE SCALE GENOMIC DNA]</scope>
    <source>
        <strain evidence="11 12">LX-B</strain>
    </source>
</reference>
<dbReference type="OrthoDB" id="324626at2"/>
<dbReference type="Proteomes" id="UP000295008">
    <property type="component" value="Unassembled WGS sequence"/>
</dbReference>
<evidence type="ECO:0000259" key="10">
    <source>
        <dbReference type="PROSITE" id="PS50110"/>
    </source>
</evidence>
<comment type="subcellular location">
    <subcellularLocation>
        <location evidence="1">Cytoplasm</location>
    </subcellularLocation>
</comment>
<dbReference type="AlphaFoldDB" id="A0A4R1R912"/>
<dbReference type="Pfam" id="PF00072">
    <property type="entry name" value="Response_reg"/>
    <property type="match status" value="1"/>
</dbReference>
<dbReference type="InterPro" id="IPR001789">
    <property type="entry name" value="Sig_transdc_resp-reg_receiver"/>
</dbReference>
<name>A0A4R1R912_HYDET</name>
<dbReference type="PROSITE" id="PS01124">
    <property type="entry name" value="HTH_ARAC_FAMILY_2"/>
    <property type="match status" value="1"/>
</dbReference>
<dbReference type="RefSeq" id="WP_132016115.1">
    <property type="nucleotide sequence ID" value="NZ_SLUN01000031.1"/>
</dbReference>
<dbReference type="InterPro" id="IPR018060">
    <property type="entry name" value="HTH_AraC"/>
</dbReference>
<feature type="domain" description="HTH araC/xylS-type" evidence="9">
    <location>
        <begin position="261"/>
        <end position="359"/>
    </location>
</feature>
<keyword evidence="6" id="KW-0238">DNA-binding</keyword>
<sequence>MHSVLIVDDDWFQRRLIIKLLKQFEWNCFEAFAEAEDGEAALEIMESFPAEVILTDIRMPRMNGIELLEAVKKSGKPIEVVLISTHSDFEYARQGIIHGAFDYLLKPIDKTNLSAIMTRLRNFLDERSQKKRQAGVEASLCSQLETFCSRSDVERLCTLWSTDPGAALADAETIAAKLFHFFDGDHLKVGLVLDLLLEKFVAAIIERHRWLDTFGFGLQSRASFQSLTGLDEIAALLRRVFLELTELHSRFHLDQPDAVIRQLCEYIAANSEDRITLETAARQFNFNADYLSKMFKSKTGMSFNDYVTKIKMERAKRLLRSGKYKNYEISELLGYRDRDYFCRLFKQYSGYTPSEYRRRPSGHSNDPSVP</sequence>
<feature type="modified residue" description="4-aspartylphosphate" evidence="8">
    <location>
        <position position="56"/>
    </location>
</feature>
<dbReference type="SUPFAM" id="SSF52172">
    <property type="entry name" value="CheY-like"/>
    <property type="match status" value="1"/>
</dbReference>
<keyword evidence="7" id="KW-0804">Transcription</keyword>
<accession>A0A4R1R912</accession>
<evidence type="ECO:0000256" key="6">
    <source>
        <dbReference type="ARBA" id="ARBA00023125"/>
    </source>
</evidence>
<dbReference type="Pfam" id="PF12833">
    <property type="entry name" value="HTH_18"/>
    <property type="match status" value="1"/>
</dbReference>
<dbReference type="GO" id="GO:0043565">
    <property type="term" value="F:sequence-specific DNA binding"/>
    <property type="evidence" value="ECO:0007669"/>
    <property type="project" value="InterPro"/>
</dbReference>
<keyword evidence="5" id="KW-0805">Transcription regulation</keyword>
<dbReference type="InterPro" id="IPR011006">
    <property type="entry name" value="CheY-like_superfamily"/>
</dbReference>
<dbReference type="InterPro" id="IPR051552">
    <property type="entry name" value="HptR"/>
</dbReference>
<dbReference type="GO" id="GO:0000160">
    <property type="term" value="P:phosphorelay signal transduction system"/>
    <property type="evidence" value="ECO:0007669"/>
    <property type="project" value="UniProtKB-KW"/>
</dbReference>
<evidence type="ECO:0000256" key="8">
    <source>
        <dbReference type="PROSITE-ProRule" id="PRU00169"/>
    </source>
</evidence>
<dbReference type="InterPro" id="IPR009057">
    <property type="entry name" value="Homeodomain-like_sf"/>
</dbReference>
<proteinExistence type="predicted"/>
<evidence type="ECO:0000256" key="7">
    <source>
        <dbReference type="ARBA" id="ARBA00023163"/>
    </source>
</evidence>
<feature type="domain" description="Response regulatory" evidence="10">
    <location>
        <begin position="3"/>
        <end position="121"/>
    </location>
</feature>
<dbReference type="PANTHER" id="PTHR42713:SF3">
    <property type="entry name" value="TRANSCRIPTIONAL REGULATORY PROTEIN HPTR"/>
    <property type="match status" value="1"/>
</dbReference>
<keyword evidence="12" id="KW-1185">Reference proteome</keyword>
<keyword evidence="3 8" id="KW-0597">Phosphoprotein</keyword>
<evidence type="ECO:0000259" key="9">
    <source>
        <dbReference type="PROSITE" id="PS01124"/>
    </source>
</evidence>
<dbReference type="PROSITE" id="PS50110">
    <property type="entry name" value="RESPONSE_REGULATORY"/>
    <property type="match status" value="1"/>
</dbReference>
<dbReference type="GO" id="GO:0005737">
    <property type="term" value="C:cytoplasm"/>
    <property type="evidence" value="ECO:0007669"/>
    <property type="project" value="UniProtKB-SubCell"/>
</dbReference>
<dbReference type="EMBL" id="SLUN01000031">
    <property type="protein sequence ID" value="TCL61872.1"/>
    <property type="molecule type" value="Genomic_DNA"/>
</dbReference>
<dbReference type="SUPFAM" id="SSF46689">
    <property type="entry name" value="Homeodomain-like"/>
    <property type="match status" value="2"/>
</dbReference>
<keyword evidence="2" id="KW-0963">Cytoplasm</keyword>
<keyword evidence="4" id="KW-0902">Two-component regulatory system</keyword>
<protein>
    <submittedName>
        <fullName evidence="11">AraC family two component transcriptional regulator</fullName>
    </submittedName>
</protein>
<evidence type="ECO:0000256" key="1">
    <source>
        <dbReference type="ARBA" id="ARBA00004496"/>
    </source>
</evidence>
<dbReference type="CDD" id="cd17536">
    <property type="entry name" value="REC_YesN-like"/>
    <property type="match status" value="1"/>
</dbReference>
<dbReference type="SMART" id="SM00448">
    <property type="entry name" value="REC"/>
    <property type="match status" value="1"/>
</dbReference>
<organism evidence="11 12">
    <name type="scientific">Hydrogenispora ethanolica</name>
    <dbReference type="NCBI Taxonomy" id="1082276"/>
    <lineage>
        <taxon>Bacteria</taxon>
        <taxon>Bacillati</taxon>
        <taxon>Bacillota</taxon>
        <taxon>Hydrogenispora</taxon>
    </lineage>
</organism>
<evidence type="ECO:0000256" key="5">
    <source>
        <dbReference type="ARBA" id="ARBA00023015"/>
    </source>
</evidence>
<evidence type="ECO:0000256" key="2">
    <source>
        <dbReference type="ARBA" id="ARBA00022490"/>
    </source>
</evidence>
<dbReference type="PANTHER" id="PTHR42713">
    <property type="entry name" value="HISTIDINE KINASE-RELATED"/>
    <property type="match status" value="1"/>
</dbReference>
<evidence type="ECO:0000313" key="12">
    <source>
        <dbReference type="Proteomes" id="UP000295008"/>
    </source>
</evidence>
<evidence type="ECO:0000313" key="11">
    <source>
        <dbReference type="EMBL" id="TCL61872.1"/>
    </source>
</evidence>
<dbReference type="Gene3D" id="3.40.50.2300">
    <property type="match status" value="1"/>
</dbReference>
<dbReference type="Gene3D" id="1.10.10.60">
    <property type="entry name" value="Homeodomain-like"/>
    <property type="match status" value="2"/>
</dbReference>
<dbReference type="GO" id="GO:0003700">
    <property type="term" value="F:DNA-binding transcription factor activity"/>
    <property type="evidence" value="ECO:0007669"/>
    <property type="project" value="InterPro"/>
</dbReference>
<evidence type="ECO:0000256" key="4">
    <source>
        <dbReference type="ARBA" id="ARBA00023012"/>
    </source>
</evidence>